<organism evidence="2 3">
    <name type="scientific">Lepidopterella palustris CBS 459.81</name>
    <dbReference type="NCBI Taxonomy" id="1314670"/>
    <lineage>
        <taxon>Eukaryota</taxon>
        <taxon>Fungi</taxon>
        <taxon>Dikarya</taxon>
        <taxon>Ascomycota</taxon>
        <taxon>Pezizomycotina</taxon>
        <taxon>Dothideomycetes</taxon>
        <taxon>Pleosporomycetidae</taxon>
        <taxon>Mytilinidiales</taxon>
        <taxon>Argynnaceae</taxon>
        <taxon>Lepidopterella</taxon>
    </lineage>
</organism>
<keyword evidence="3" id="KW-1185">Reference proteome</keyword>
<evidence type="ECO:0000313" key="3">
    <source>
        <dbReference type="Proteomes" id="UP000250266"/>
    </source>
</evidence>
<dbReference type="AlphaFoldDB" id="A0A8E2DWA6"/>
<gene>
    <name evidence="2" type="ORF">K432DRAFT_411163</name>
</gene>
<evidence type="ECO:0000313" key="2">
    <source>
        <dbReference type="EMBL" id="OCK72961.1"/>
    </source>
</evidence>
<dbReference type="EMBL" id="KV746118">
    <property type="protein sequence ID" value="OCK72961.1"/>
    <property type="molecule type" value="Genomic_DNA"/>
</dbReference>
<name>A0A8E2DWA6_9PEZI</name>
<feature type="region of interest" description="Disordered" evidence="1">
    <location>
        <begin position="36"/>
        <end position="55"/>
    </location>
</feature>
<dbReference type="Proteomes" id="UP000250266">
    <property type="component" value="Unassembled WGS sequence"/>
</dbReference>
<accession>A0A8E2DWA6</accession>
<sequence>MDEVNDPKPQRYFLAAIAQLAPMHRQDCPYICEQLRTPDWKPNPETQKQVDEKVA</sequence>
<reference evidence="2 3" key="1">
    <citation type="journal article" date="2016" name="Nat. Commun.">
        <title>Ectomycorrhizal ecology is imprinted in the genome of the dominant symbiotic fungus Cenococcum geophilum.</title>
        <authorList>
            <consortium name="DOE Joint Genome Institute"/>
            <person name="Peter M."/>
            <person name="Kohler A."/>
            <person name="Ohm R.A."/>
            <person name="Kuo A."/>
            <person name="Krutzmann J."/>
            <person name="Morin E."/>
            <person name="Arend M."/>
            <person name="Barry K.W."/>
            <person name="Binder M."/>
            <person name="Choi C."/>
            <person name="Clum A."/>
            <person name="Copeland A."/>
            <person name="Grisel N."/>
            <person name="Haridas S."/>
            <person name="Kipfer T."/>
            <person name="LaButti K."/>
            <person name="Lindquist E."/>
            <person name="Lipzen A."/>
            <person name="Maire R."/>
            <person name="Meier B."/>
            <person name="Mihaltcheva S."/>
            <person name="Molinier V."/>
            <person name="Murat C."/>
            <person name="Poggeler S."/>
            <person name="Quandt C.A."/>
            <person name="Sperisen C."/>
            <person name="Tritt A."/>
            <person name="Tisserant E."/>
            <person name="Crous P.W."/>
            <person name="Henrissat B."/>
            <person name="Nehls U."/>
            <person name="Egli S."/>
            <person name="Spatafora J.W."/>
            <person name="Grigoriev I.V."/>
            <person name="Martin F.M."/>
        </authorList>
    </citation>
    <scope>NUCLEOTIDE SEQUENCE [LARGE SCALE GENOMIC DNA]</scope>
    <source>
        <strain evidence="2 3">CBS 459.81</strain>
    </source>
</reference>
<evidence type="ECO:0000256" key="1">
    <source>
        <dbReference type="SAM" id="MobiDB-lite"/>
    </source>
</evidence>
<protein>
    <submittedName>
        <fullName evidence="2">Uncharacterized protein</fullName>
    </submittedName>
</protein>
<proteinExistence type="predicted"/>